<organism evidence="1 2">
    <name type="scientific">Microbacterium arthrosphaerae</name>
    <dbReference type="NCBI Taxonomy" id="792652"/>
    <lineage>
        <taxon>Bacteria</taxon>
        <taxon>Bacillati</taxon>
        <taxon>Actinomycetota</taxon>
        <taxon>Actinomycetes</taxon>
        <taxon>Micrococcales</taxon>
        <taxon>Microbacteriaceae</taxon>
        <taxon>Microbacterium</taxon>
    </lineage>
</organism>
<proteinExistence type="predicted"/>
<keyword evidence="2" id="KW-1185">Reference proteome</keyword>
<sequence>MTGDARAGSAARRWEIALACAAGALAIGAVAFAALVAVPPSLANLSSDVSDGASARELGDASVVVPAGWLVTRDSDDALTVRTPDGALRATLETVDETPADVVDEAASAQVPRSELLASGLTAVHADLDDGGVVAGVGDPDAAPSVRVVVEVRPPDGAAPSAYRTAIGDLLEGIRG</sequence>
<evidence type="ECO:0000313" key="1">
    <source>
        <dbReference type="EMBL" id="MDW4573537.1"/>
    </source>
</evidence>
<accession>A0ABU4H2H2</accession>
<comment type="caution">
    <text evidence="1">The sequence shown here is derived from an EMBL/GenBank/DDBJ whole genome shotgun (WGS) entry which is preliminary data.</text>
</comment>
<dbReference type="Proteomes" id="UP001283109">
    <property type="component" value="Unassembled WGS sequence"/>
</dbReference>
<gene>
    <name evidence="1" type="ORF">R8Z58_12205</name>
</gene>
<protein>
    <submittedName>
        <fullName evidence="1">Uncharacterized protein</fullName>
    </submittedName>
</protein>
<evidence type="ECO:0000313" key="2">
    <source>
        <dbReference type="Proteomes" id="UP001283109"/>
    </source>
</evidence>
<dbReference type="EMBL" id="JAWQEV010000003">
    <property type="protein sequence ID" value="MDW4573537.1"/>
    <property type="molecule type" value="Genomic_DNA"/>
</dbReference>
<reference evidence="1 2" key="1">
    <citation type="submission" date="2023-11" db="EMBL/GenBank/DDBJ databases">
        <title>Draft genome sequence of Microbacterium arthrosphaerae JCM 30492.</title>
        <authorList>
            <person name="Zhang G."/>
            <person name="Ding Y."/>
        </authorList>
    </citation>
    <scope>NUCLEOTIDE SEQUENCE [LARGE SCALE GENOMIC DNA]</scope>
    <source>
        <strain evidence="1 2">JCM 30492</strain>
    </source>
</reference>
<name>A0ABU4H2H2_9MICO</name>
<dbReference type="RefSeq" id="WP_318354036.1">
    <property type="nucleotide sequence ID" value="NZ_JAWQEV010000003.1"/>
</dbReference>